<keyword evidence="4" id="KW-1185">Reference proteome</keyword>
<name>A0A1G9NX01_9BURK</name>
<dbReference type="AlphaFoldDB" id="A0A1G9NX01"/>
<feature type="region of interest" description="Disordered" evidence="1">
    <location>
        <begin position="1"/>
        <end position="26"/>
    </location>
</feature>
<dbReference type="Proteomes" id="UP000198552">
    <property type="component" value="Unassembled WGS sequence"/>
</dbReference>
<dbReference type="PANTHER" id="PTHR23131">
    <property type="entry name" value="ENDORIBONUCLEASE LACTB2"/>
    <property type="match status" value="1"/>
</dbReference>
<evidence type="ECO:0000259" key="2">
    <source>
        <dbReference type="SMART" id="SM00849"/>
    </source>
</evidence>
<dbReference type="InterPro" id="IPR036866">
    <property type="entry name" value="RibonucZ/Hydroxyglut_hydro"/>
</dbReference>
<dbReference type="Gene3D" id="3.60.15.10">
    <property type="entry name" value="Ribonuclease Z/Hydroxyacylglutathione hydrolase-like"/>
    <property type="match status" value="1"/>
</dbReference>
<dbReference type="InterPro" id="IPR036388">
    <property type="entry name" value="WH-like_DNA-bd_sf"/>
</dbReference>
<reference evidence="4" key="1">
    <citation type="submission" date="2016-10" db="EMBL/GenBank/DDBJ databases">
        <authorList>
            <person name="Varghese N."/>
            <person name="Submissions S."/>
        </authorList>
    </citation>
    <scope>NUCLEOTIDE SEQUENCE [LARGE SCALE GENOMIC DNA]</scope>
    <source>
        <strain evidence="4">EPL6</strain>
    </source>
</reference>
<dbReference type="InterPro" id="IPR001279">
    <property type="entry name" value="Metallo-B-lactamas"/>
</dbReference>
<dbReference type="STRING" id="1527607.SAMN05428957_10155"/>
<accession>A0A1G9NX01</accession>
<dbReference type="InterPro" id="IPR050662">
    <property type="entry name" value="Sec-metab_biosynth-thioest"/>
</dbReference>
<gene>
    <name evidence="3" type="ORF">SAMN05428957_10155</name>
</gene>
<evidence type="ECO:0000256" key="1">
    <source>
        <dbReference type="SAM" id="MobiDB-lite"/>
    </source>
</evidence>
<dbReference type="SMART" id="SM00849">
    <property type="entry name" value="Lactamase_B"/>
    <property type="match status" value="1"/>
</dbReference>
<protein>
    <submittedName>
        <fullName evidence="3">Glyoxylase, beta-lactamase superfamily II</fullName>
    </submittedName>
</protein>
<proteinExistence type="predicted"/>
<sequence length="367" mass="41458">MHKAEEADEVATRARPRPPDRLRYPFEAPTPDGQLVRVAEGVLWARMPMPMALDHINVYLLRDGEGWAVVDTGLGIPSTHALWEQIFGQQLAGQPLTRVICTHFHYDHAGAARWLQEHFGVELWMTAQEFLMLRAEMGPPPDPLPPRHQEFYRRAGTDAALVERMFAAMRKDPFMPQPPLSFQRMRHGDVLRIGERRWQVIVGEGHSPEHACLYDADEHLLLAGDQLLPRITSNVMVMPQEPNGNPLRHWLASMRRLRELHPDTLVLPSHQQVYVGVRERADEIVAHHEEQLELIRAHLRQGGGASGMQLMQVLFPKLRGPVDHLMALGETLAHVNLLRATGEVEGHIDAAGTEILMLAAAPLTHKE</sequence>
<evidence type="ECO:0000313" key="3">
    <source>
        <dbReference type="EMBL" id="SDL91152.1"/>
    </source>
</evidence>
<dbReference type="PANTHER" id="PTHR23131:SF4">
    <property type="entry name" value="METALLO-BETA-LACTAMASE SUPERFAMILY POTEIN"/>
    <property type="match status" value="1"/>
</dbReference>
<dbReference type="RefSeq" id="WP_245703746.1">
    <property type="nucleotide sequence ID" value="NZ_FNHP01000001.1"/>
</dbReference>
<dbReference type="SUPFAM" id="SSF56281">
    <property type="entry name" value="Metallo-hydrolase/oxidoreductase"/>
    <property type="match status" value="1"/>
</dbReference>
<dbReference type="Gene3D" id="1.10.10.10">
    <property type="entry name" value="Winged helix-like DNA-binding domain superfamily/Winged helix DNA-binding domain"/>
    <property type="match status" value="1"/>
</dbReference>
<feature type="domain" description="Metallo-beta-lactamase" evidence="2">
    <location>
        <begin position="55"/>
        <end position="270"/>
    </location>
</feature>
<organism evidence="3 4">
    <name type="scientific">Oryzisolibacter propanilivorax</name>
    <dbReference type="NCBI Taxonomy" id="1527607"/>
    <lineage>
        <taxon>Bacteria</taxon>
        <taxon>Pseudomonadati</taxon>
        <taxon>Pseudomonadota</taxon>
        <taxon>Betaproteobacteria</taxon>
        <taxon>Burkholderiales</taxon>
        <taxon>Comamonadaceae</taxon>
        <taxon>Oryzisolibacter</taxon>
    </lineage>
</organism>
<dbReference type="Pfam" id="PF00753">
    <property type="entry name" value="Lactamase_B"/>
    <property type="match status" value="1"/>
</dbReference>
<dbReference type="EMBL" id="FNHP01000001">
    <property type="protein sequence ID" value="SDL91152.1"/>
    <property type="molecule type" value="Genomic_DNA"/>
</dbReference>
<evidence type="ECO:0000313" key="4">
    <source>
        <dbReference type="Proteomes" id="UP000198552"/>
    </source>
</evidence>